<dbReference type="InterPro" id="IPR026516">
    <property type="entry name" value="THAP1/10"/>
</dbReference>
<keyword evidence="9" id="KW-0804">Transcription</keyword>
<dbReference type="GO" id="GO:0008270">
    <property type="term" value="F:zinc ion binding"/>
    <property type="evidence" value="ECO:0007669"/>
    <property type="project" value="UniProtKB-KW"/>
</dbReference>
<evidence type="ECO:0000256" key="6">
    <source>
        <dbReference type="ARBA" id="ARBA00023015"/>
    </source>
</evidence>
<dbReference type="EMBL" id="CABPRJ010001459">
    <property type="protein sequence ID" value="VVC37950.1"/>
    <property type="molecule type" value="Genomic_DNA"/>
</dbReference>
<evidence type="ECO:0000256" key="1">
    <source>
        <dbReference type="ARBA" id="ARBA00004642"/>
    </source>
</evidence>
<evidence type="ECO:0000256" key="11">
    <source>
        <dbReference type="ARBA" id="ARBA00023306"/>
    </source>
</evidence>
<dbReference type="SUPFAM" id="SSF57716">
    <property type="entry name" value="Glucocorticoid receptor-like (DNA-binding domain)"/>
    <property type="match status" value="1"/>
</dbReference>
<dbReference type="InterPro" id="IPR021896">
    <property type="entry name" value="THAP9-like_HTH"/>
</dbReference>
<evidence type="ECO:0000313" key="16">
    <source>
        <dbReference type="Proteomes" id="UP000325440"/>
    </source>
</evidence>
<evidence type="ECO:0000256" key="2">
    <source>
        <dbReference type="ARBA" id="ARBA00006177"/>
    </source>
</evidence>
<evidence type="ECO:0000256" key="9">
    <source>
        <dbReference type="ARBA" id="ARBA00023163"/>
    </source>
</evidence>
<reference evidence="15 16" key="1">
    <citation type="submission" date="2019-08" db="EMBL/GenBank/DDBJ databases">
        <authorList>
            <person name="Alioto T."/>
            <person name="Alioto T."/>
            <person name="Gomez Garrido J."/>
        </authorList>
    </citation>
    <scope>NUCLEOTIDE SEQUENCE [LARGE SCALE GENOMIC DNA]</scope>
</reference>
<dbReference type="OrthoDB" id="6356087at2759"/>
<evidence type="ECO:0000259" key="14">
    <source>
        <dbReference type="PROSITE" id="PS50950"/>
    </source>
</evidence>
<dbReference type="SMART" id="SM00692">
    <property type="entry name" value="DM3"/>
    <property type="match status" value="1"/>
</dbReference>
<dbReference type="InterPro" id="IPR038441">
    <property type="entry name" value="THAP_Znf_sf"/>
</dbReference>
<dbReference type="Gene3D" id="6.20.210.20">
    <property type="entry name" value="THAP domain"/>
    <property type="match status" value="1"/>
</dbReference>
<evidence type="ECO:0000256" key="10">
    <source>
        <dbReference type="ARBA" id="ARBA00023242"/>
    </source>
</evidence>
<dbReference type="GO" id="GO:0043565">
    <property type="term" value="F:sequence-specific DNA binding"/>
    <property type="evidence" value="ECO:0007669"/>
    <property type="project" value="InterPro"/>
</dbReference>
<feature type="domain" description="THAP-type" evidence="14">
    <location>
        <begin position="1"/>
        <end position="69"/>
    </location>
</feature>
<keyword evidence="11" id="KW-0131">Cell cycle</keyword>
<dbReference type="AlphaFoldDB" id="A0A5E4N8Q6"/>
<dbReference type="GO" id="GO:0005654">
    <property type="term" value="C:nucleoplasm"/>
    <property type="evidence" value="ECO:0007669"/>
    <property type="project" value="UniProtKB-SubCell"/>
</dbReference>
<evidence type="ECO:0000256" key="8">
    <source>
        <dbReference type="ARBA" id="ARBA00023125"/>
    </source>
</evidence>
<sequence length="322" mass="36605">MKSCVVCKCNDQTATFHKFPSDPSKRQLWLDCCKIEKMIPDYSYICSSHFTKDDYANSRLRVNALPKLIITDSECSESIPLHTIFESEQCLSSFITIDSNPTNSIINNDLVTSDTELRTPQFVDIENVITIVPEALFGMSNSTTTGTTIRPPEYAKLVWKPSHVISLTKEHFSTPSRAERSLNLVKQSHKAQNKKIKILTQSNRRLLHKINKLKHIAEDLENRCKLSEHAAHILNSCDSSVLGELVSKTKKGKFSPELFKFAETLQSHSAEAYSFVRSTFQNCLPHPKSINRWSRVVNSKQNFNNEAVLDIFQNDGDEKTDH</sequence>
<keyword evidence="8 12" id="KW-0238">DNA-binding</keyword>
<dbReference type="SMART" id="SM00980">
    <property type="entry name" value="THAP"/>
    <property type="match status" value="1"/>
</dbReference>
<organism evidence="15 16">
    <name type="scientific">Cinara cedri</name>
    <dbReference type="NCBI Taxonomy" id="506608"/>
    <lineage>
        <taxon>Eukaryota</taxon>
        <taxon>Metazoa</taxon>
        <taxon>Ecdysozoa</taxon>
        <taxon>Arthropoda</taxon>
        <taxon>Hexapoda</taxon>
        <taxon>Insecta</taxon>
        <taxon>Pterygota</taxon>
        <taxon>Neoptera</taxon>
        <taxon>Paraneoptera</taxon>
        <taxon>Hemiptera</taxon>
        <taxon>Sternorrhyncha</taxon>
        <taxon>Aphidomorpha</taxon>
        <taxon>Aphidoidea</taxon>
        <taxon>Aphididae</taxon>
        <taxon>Lachninae</taxon>
        <taxon>Cinara</taxon>
    </lineage>
</organism>
<dbReference type="Pfam" id="PF12017">
    <property type="entry name" value="Tnp_P_element"/>
    <property type="match status" value="1"/>
</dbReference>
<feature type="coiled-coil region" evidence="13">
    <location>
        <begin position="203"/>
        <end position="230"/>
    </location>
</feature>
<keyword evidence="5" id="KW-0862">Zinc</keyword>
<comment type="similarity">
    <text evidence="2">Belongs to the THAP1 family.</text>
</comment>
<proteinExistence type="inferred from homology"/>
<dbReference type="Proteomes" id="UP000325440">
    <property type="component" value="Unassembled WGS sequence"/>
</dbReference>
<gene>
    <name evidence="15" type="ORF">CINCED_3A023499</name>
</gene>
<keyword evidence="4 12" id="KW-0863">Zinc-finger</keyword>
<keyword evidence="16" id="KW-1185">Reference proteome</keyword>
<name>A0A5E4N8Q6_9HEMI</name>
<keyword evidence="10" id="KW-0539">Nucleus</keyword>
<evidence type="ECO:0000256" key="4">
    <source>
        <dbReference type="ARBA" id="ARBA00022771"/>
    </source>
</evidence>
<dbReference type="PANTHER" id="PTHR46600:SF1">
    <property type="entry name" value="THAP DOMAIN-CONTAINING PROTEIN 1"/>
    <property type="match status" value="1"/>
</dbReference>
<evidence type="ECO:0000256" key="3">
    <source>
        <dbReference type="ARBA" id="ARBA00022723"/>
    </source>
</evidence>
<evidence type="ECO:0000256" key="5">
    <source>
        <dbReference type="ARBA" id="ARBA00022833"/>
    </source>
</evidence>
<evidence type="ECO:0000313" key="15">
    <source>
        <dbReference type="EMBL" id="VVC37950.1"/>
    </source>
</evidence>
<dbReference type="InterPro" id="IPR006612">
    <property type="entry name" value="THAP_Znf"/>
</dbReference>
<keyword evidence="6" id="KW-0805">Transcription regulation</keyword>
<protein>
    <submittedName>
        <fullName evidence="15">Zinc finger, C2CH-type</fullName>
    </submittedName>
</protein>
<comment type="subcellular location">
    <subcellularLocation>
        <location evidence="1">Nucleus</location>
        <location evidence="1">Nucleoplasm</location>
    </subcellularLocation>
</comment>
<accession>A0A5E4N8Q6</accession>
<evidence type="ECO:0000256" key="7">
    <source>
        <dbReference type="ARBA" id="ARBA00023054"/>
    </source>
</evidence>
<keyword evidence="7 13" id="KW-0175">Coiled coil</keyword>
<keyword evidence="3" id="KW-0479">Metal-binding</keyword>
<evidence type="ECO:0000256" key="13">
    <source>
        <dbReference type="SAM" id="Coils"/>
    </source>
</evidence>
<dbReference type="Pfam" id="PF05485">
    <property type="entry name" value="THAP"/>
    <property type="match status" value="1"/>
</dbReference>
<dbReference type="PANTHER" id="PTHR46600">
    <property type="entry name" value="THAP DOMAIN-CONTAINING"/>
    <property type="match status" value="1"/>
</dbReference>
<evidence type="ECO:0000256" key="12">
    <source>
        <dbReference type="PROSITE-ProRule" id="PRU00309"/>
    </source>
</evidence>
<dbReference type="PROSITE" id="PS50950">
    <property type="entry name" value="ZF_THAP"/>
    <property type="match status" value="1"/>
</dbReference>